<name>A0A6J7HZH2_9ZZZZ</name>
<organism evidence="1">
    <name type="scientific">freshwater metagenome</name>
    <dbReference type="NCBI Taxonomy" id="449393"/>
    <lineage>
        <taxon>unclassified sequences</taxon>
        <taxon>metagenomes</taxon>
        <taxon>ecological metagenomes</taxon>
    </lineage>
</organism>
<sequence>MVVRPDRTCPTHAHLLLPKDTSTTSTSLAVALSPAKIMIGRCESATPPRTTETGRVGAT</sequence>
<dbReference type="EMBL" id="CAFBMR010000083">
    <property type="protein sequence ID" value="CAB4923863.1"/>
    <property type="molecule type" value="Genomic_DNA"/>
</dbReference>
<reference evidence="1" key="1">
    <citation type="submission" date="2020-05" db="EMBL/GenBank/DDBJ databases">
        <authorList>
            <person name="Chiriac C."/>
            <person name="Salcher M."/>
            <person name="Ghai R."/>
            <person name="Kavagutti S V."/>
        </authorList>
    </citation>
    <scope>NUCLEOTIDE SEQUENCE</scope>
</reference>
<evidence type="ECO:0000313" key="1">
    <source>
        <dbReference type="EMBL" id="CAB4923863.1"/>
    </source>
</evidence>
<accession>A0A6J7HZH2</accession>
<proteinExistence type="predicted"/>
<gene>
    <name evidence="1" type="ORF">UFOPK3610_01568</name>
</gene>
<protein>
    <submittedName>
        <fullName evidence="1">Unannotated protein</fullName>
    </submittedName>
</protein>
<dbReference type="AlphaFoldDB" id="A0A6J7HZH2"/>